<reference evidence="1 2" key="1">
    <citation type="submission" date="2020-02" db="EMBL/GenBank/DDBJ databases">
        <title>Draft genome sequence of Haematococcus lacustris strain NIES-144.</title>
        <authorList>
            <person name="Morimoto D."/>
            <person name="Nakagawa S."/>
            <person name="Yoshida T."/>
            <person name="Sawayama S."/>
        </authorList>
    </citation>
    <scope>NUCLEOTIDE SEQUENCE [LARGE SCALE GENOMIC DNA]</scope>
    <source>
        <strain evidence="1 2">NIES-144</strain>
    </source>
</reference>
<gene>
    <name evidence="1" type="ORF">HaLaN_07271</name>
</gene>
<feature type="non-terminal residue" evidence="1">
    <location>
        <position position="66"/>
    </location>
</feature>
<dbReference type="Proteomes" id="UP000485058">
    <property type="component" value="Unassembled WGS sequence"/>
</dbReference>
<feature type="non-terminal residue" evidence="1">
    <location>
        <position position="1"/>
    </location>
</feature>
<accession>A0A699YR57</accession>
<proteinExistence type="predicted"/>
<organism evidence="1 2">
    <name type="scientific">Haematococcus lacustris</name>
    <name type="common">Green alga</name>
    <name type="synonym">Haematococcus pluvialis</name>
    <dbReference type="NCBI Taxonomy" id="44745"/>
    <lineage>
        <taxon>Eukaryota</taxon>
        <taxon>Viridiplantae</taxon>
        <taxon>Chlorophyta</taxon>
        <taxon>core chlorophytes</taxon>
        <taxon>Chlorophyceae</taxon>
        <taxon>CS clade</taxon>
        <taxon>Chlamydomonadales</taxon>
        <taxon>Haematococcaceae</taxon>
        <taxon>Haematococcus</taxon>
    </lineage>
</organism>
<name>A0A699YR57_HAELA</name>
<comment type="caution">
    <text evidence="1">The sequence shown here is derived from an EMBL/GenBank/DDBJ whole genome shotgun (WGS) entry which is preliminary data.</text>
</comment>
<dbReference type="AlphaFoldDB" id="A0A699YR57"/>
<protein>
    <submittedName>
        <fullName evidence="1">Uncharacterized protein</fullName>
    </submittedName>
</protein>
<evidence type="ECO:0000313" key="2">
    <source>
        <dbReference type="Proteomes" id="UP000485058"/>
    </source>
</evidence>
<sequence length="66" mass="7395">WYSEKADEPPHWSCRSGMSVYLPAMTSQGLVQRPYSINFSNKAVPNKLPLNVMLLTPRSEQEVSAG</sequence>
<dbReference type="EMBL" id="BLLF01000429">
    <property type="protein sequence ID" value="GFH11725.1"/>
    <property type="molecule type" value="Genomic_DNA"/>
</dbReference>
<keyword evidence="2" id="KW-1185">Reference proteome</keyword>
<evidence type="ECO:0000313" key="1">
    <source>
        <dbReference type="EMBL" id="GFH11725.1"/>
    </source>
</evidence>